<reference evidence="3" key="1">
    <citation type="journal article" date="2010" name="Nat. Biotechnol.">
        <title>Draft genome sequence of the oilseed species Ricinus communis.</title>
        <authorList>
            <person name="Chan A.P."/>
            <person name="Crabtree J."/>
            <person name="Zhao Q."/>
            <person name="Lorenzi H."/>
            <person name="Orvis J."/>
            <person name="Puiu D."/>
            <person name="Melake-Berhan A."/>
            <person name="Jones K.M."/>
            <person name="Redman J."/>
            <person name="Chen G."/>
            <person name="Cahoon E.B."/>
            <person name="Gedil M."/>
            <person name="Stanke M."/>
            <person name="Haas B.J."/>
            <person name="Wortman J.R."/>
            <person name="Fraser-Liggett C.M."/>
            <person name="Ravel J."/>
            <person name="Rabinowicz P.D."/>
        </authorList>
    </citation>
    <scope>NUCLEOTIDE SEQUENCE [LARGE SCALE GENOMIC DNA]</scope>
    <source>
        <strain evidence="3">cv. Hale</strain>
    </source>
</reference>
<dbReference type="Proteomes" id="UP000008311">
    <property type="component" value="Unassembled WGS sequence"/>
</dbReference>
<dbReference type="InterPro" id="IPR015915">
    <property type="entry name" value="Kelch-typ_b-propeller"/>
</dbReference>
<feature type="compositionally biased region" description="Polar residues" evidence="1">
    <location>
        <begin position="70"/>
        <end position="84"/>
    </location>
</feature>
<protein>
    <submittedName>
        <fullName evidence="2">Uncharacterized protein</fullName>
    </submittedName>
</protein>
<evidence type="ECO:0000313" key="2">
    <source>
        <dbReference type="EMBL" id="EEF51215.1"/>
    </source>
</evidence>
<keyword evidence="3" id="KW-1185">Reference proteome</keyword>
<proteinExistence type="predicted"/>
<dbReference type="InParanoid" id="B9RCE4"/>
<accession>B9RCE4</accession>
<dbReference type="AlphaFoldDB" id="B9RCE4"/>
<dbReference type="Pfam" id="PF07893">
    <property type="entry name" value="DUF1668"/>
    <property type="match status" value="1"/>
</dbReference>
<feature type="region of interest" description="Disordered" evidence="1">
    <location>
        <begin position="62"/>
        <end position="84"/>
    </location>
</feature>
<gene>
    <name evidence="2" type="ORF">RCOM_1687260</name>
</gene>
<dbReference type="InterPro" id="IPR012871">
    <property type="entry name" value="DUF1668_ORYSA"/>
</dbReference>
<dbReference type="EMBL" id="EQ973774">
    <property type="protein sequence ID" value="EEF51215.1"/>
    <property type="molecule type" value="Genomic_DNA"/>
</dbReference>
<feature type="region of interest" description="Disordered" evidence="1">
    <location>
        <begin position="194"/>
        <end position="213"/>
    </location>
</feature>
<sequence length="490" mass="54962">MATTKLSKRSASSLISSDTASSSQSVLIVCYLIFDHESTYSDNQPLYSIYALHLNSGGNRDYDDDVLPSEKSSNSDPSGTSTDVSRSSKFVLVSRWASSHHLNLLPISLFLIILVPPYQRKGTDPSYDIVPLLESLGLTASSYTNNDNSVQTNQSGILELDPIIQLDKRYPDGMAFAVWKSKLYMFGGQYTNLSSDDDSSDSDSSQAEVTGKEEKKFNWESDMYIHDISIPDDRIMLQKSELSHGPQMQAGKVAPIAAVVADTICVFSSLLFYARSDHFQFPNFEVFDLVHECWFALPEPFNYSKRRRFDDYYRIESYSVQNSSLYISTNRGIYVIDVKQSAKTWRYLDVTLGVQRFPFQGGSVFIDDICFTPFFAYDSKAENGFDNPIPYLYGDDGKVSNNLMLTSGDAFVSVVGEGKLCVVKVGLEQSSNHSDYAICRHRLLVNVVNITKNATGESDLISRIKIKPFRYVMDNRCEMVNISGCFPISM</sequence>
<name>B9RCE4_RICCO</name>
<organism evidence="2 3">
    <name type="scientific">Ricinus communis</name>
    <name type="common">Castor bean</name>
    <dbReference type="NCBI Taxonomy" id="3988"/>
    <lineage>
        <taxon>Eukaryota</taxon>
        <taxon>Viridiplantae</taxon>
        <taxon>Streptophyta</taxon>
        <taxon>Embryophyta</taxon>
        <taxon>Tracheophyta</taxon>
        <taxon>Spermatophyta</taxon>
        <taxon>Magnoliopsida</taxon>
        <taxon>eudicotyledons</taxon>
        <taxon>Gunneridae</taxon>
        <taxon>Pentapetalae</taxon>
        <taxon>rosids</taxon>
        <taxon>fabids</taxon>
        <taxon>Malpighiales</taxon>
        <taxon>Euphorbiaceae</taxon>
        <taxon>Acalyphoideae</taxon>
        <taxon>Acalypheae</taxon>
        <taxon>Ricinus</taxon>
    </lineage>
</organism>
<evidence type="ECO:0000313" key="3">
    <source>
        <dbReference type="Proteomes" id="UP000008311"/>
    </source>
</evidence>
<evidence type="ECO:0000256" key="1">
    <source>
        <dbReference type="SAM" id="MobiDB-lite"/>
    </source>
</evidence>
<dbReference type="SUPFAM" id="SSF117281">
    <property type="entry name" value="Kelch motif"/>
    <property type="match status" value="1"/>
</dbReference>